<dbReference type="AlphaFoldDB" id="A0AAN9V9H7"/>
<accession>A0AAN9V9H7</accession>
<dbReference type="Proteomes" id="UP001378592">
    <property type="component" value="Unassembled WGS sequence"/>
</dbReference>
<keyword evidence="3" id="KW-1185">Reference proteome</keyword>
<proteinExistence type="predicted"/>
<evidence type="ECO:0000256" key="1">
    <source>
        <dbReference type="SAM" id="SignalP"/>
    </source>
</evidence>
<keyword evidence="1" id="KW-0732">Signal</keyword>
<feature type="chain" id="PRO_5042958687" evidence="1">
    <location>
        <begin position="24"/>
        <end position="199"/>
    </location>
</feature>
<feature type="signal peptide" evidence="1">
    <location>
        <begin position="1"/>
        <end position="23"/>
    </location>
</feature>
<sequence>MHLFLNLGIFVVGICVWPDRVLSTMQSGKYKHAFMTSLETCEDSSENKTWPFSYIFTKDEDDEYVLYFNVTLLDEVGEDMAIDFNAERWFTGSGWKTYYPFQDSNVCGNAFLQFPELMFGIVEAMGLPVDKENVENNCPIPVGSYVSTPLKVKYHFSKFPELPYGETRIRFELLVNKERKLCLLFTGEVVPEGNGNPFG</sequence>
<organism evidence="2 3">
    <name type="scientific">Gryllus longicercus</name>
    <dbReference type="NCBI Taxonomy" id="2509291"/>
    <lineage>
        <taxon>Eukaryota</taxon>
        <taxon>Metazoa</taxon>
        <taxon>Ecdysozoa</taxon>
        <taxon>Arthropoda</taxon>
        <taxon>Hexapoda</taxon>
        <taxon>Insecta</taxon>
        <taxon>Pterygota</taxon>
        <taxon>Neoptera</taxon>
        <taxon>Polyneoptera</taxon>
        <taxon>Orthoptera</taxon>
        <taxon>Ensifera</taxon>
        <taxon>Gryllidea</taxon>
        <taxon>Grylloidea</taxon>
        <taxon>Gryllidae</taxon>
        <taxon>Gryllinae</taxon>
        <taxon>Gryllus</taxon>
    </lineage>
</organism>
<reference evidence="2 3" key="1">
    <citation type="submission" date="2024-03" db="EMBL/GenBank/DDBJ databases">
        <title>The genome assembly and annotation of the cricket Gryllus longicercus Weissman &amp; Gray.</title>
        <authorList>
            <person name="Szrajer S."/>
            <person name="Gray D."/>
            <person name="Ylla G."/>
        </authorList>
    </citation>
    <scope>NUCLEOTIDE SEQUENCE [LARGE SCALE GENOMIC DNA]</scope>
    <source>
        <strain evidence="2">DAG 2021-001</strain>
        <tissue evidence="2">Whole body minus gut</tissue>
    </source>
</reference>
<comment type="caution">
    <text evidence="2">The sequence shown here is derived from an EMBL/GenBank/DDBJ whole genome shotgun (WGS) entry which is preliminary data.</text>
</comment>
<evidence type="ECO:0000313" key="3">
    <source>
        <dbReference type="Proteomes" id="UP001378592"/>
    </source>
</evidence>
<evidence type="ECO:0000313" key="2">
    <source>
        <dbReference type="EMBL" id="KAK7790979.1"/>
    </source>
</evidence>
<name>A0AAN9V9H7_9ORTH</name>
<dbReference type="EMBL" id="JAZDUA010000573">
    <property type="protein sequence ID" value="KAK7790979.1"/>
    <property type="molecule type" value="Genomic_DNA"/>
</dbReference>
<protein>
    <submittedName>
        <fullName evidence="2">Uncharacterized protein</fullName>
    </submittedName>
</protein>
<gene>
    <name evidence="2" type="ORF">R5R35_005213</name>
</gene>